<dbReference type="EMBL" id="AMGO01000007">
    <property type="protein sequence ID" value="EKE45310.1"/>
    <property type="molecule type" value="Genomic_DNA"/>
</dbReference>
<dbReference type="OrthoDB" id="7744296at2"/>
<sequence length="182" mass="19541">MAYNPQTTRDDIGMSRGWTIAMGVLLLIGGLLSFFNPFAASLTVQSLVAAFLLLAGIAQIWIAFRASDGSTGGRWVTGILGLLLILFAISLWVQPLAGLLSLTLVVAAFFLATGIVRIWIGFRMRHRRRWGWIVASGVVSVILALMIFFSLPLSALTILGIFFGVELTMAGVALIAVGMESP</sequence>
<dbReference type="eggNOG" id="COG3247">
    <property type="taxonomic scope" value="Bacteria"/>
</dbReference>
<dbReference type="PATRIC" id="fig|1231392.3.peg.402"/>
<feature type="transmembrane region" description="Helical" evidence="1">
    <location>
        <begin position="132"/>
        <end position="151"/>
    </location>
</feature>
<proteinExistence type="predicted"/>
<dbReference type="STRING" id="1231392.OCGS_0400"/>
<dbReference type="Pfam" id="PF03729">
    <property type="entry name" value="DUF308"/>
    <property type="match status" value="1"/>
</dbReference>
<comment type="caution">
    <text evidence="2">The sequence shown here is derived from an EMBL/GenBank/DDBJ whole genome shotgun (WGS) entry which is preliminary data.</text>
</comment>
<evidence type="ECO:0000256" key="1">
    <source>
        <dbReference type="SAM" id="Phobius"/>
    </source>
</evidence>
<keyword evidence="3" id="KW-1185">Reference proteome</keyword>
<accession>K2I8D2</accession>
<feature type="transmembrane region" description="Helical" evidence="1">
    <location>
        <begin position="20"/>
        <end position="38"/>
    </location>
</feature>
<feature type="transmembrane region" description="Helical" evidence="1">
    <location>
        <begin position="75"/>
        <end position="93"/>
    </location>
</feature>
<name>K2I8D2_9RHOB</name>
<gene>
    <name evidence="2" type="ORF">OCGS_0400</name>
</gene>
<dbReference type="RefSeq" id="WP_007425553.1">
    <property type="nucleotide sequence ID" value="NZ_AMGO01000007.1"/>
</dbReference>
<evidence type="ECO:0000313" key="3">
    <source>
        <dbReference type="Proteomes" id="UP000006765"/>
    </source>
</evidence>
<dbReference type="PANTHER" id="PTHR34989:SF1">
    <property type="entry name" value="PROTEIN HDED"/>
    <property type="match status" value="1"/>
</dbReference>
<feature type="transmembrane region" description="Helical" evidence="1">
    <location>
        <begin position="44"/>
        <end position="63"/>
    </location>
</feature>
<organism evidence="2 3">
    <name type="scientific">Oceaniovalibus guishaninsula JLT2003</name>
    <dbReference type="NCBI Taxonomy" id="1231392"/>
    <lineage>
        <taxon>Bacteria</taxon>
        <taxon>Pseudomonadati</taxon>
        <taxon>Pseudomonadota</taxon>
        <taxon>Alphaproteobacteria</taxon>
        <taxon>Rhodobacterales</taxon>
        <taxon>Roseobacteraceae</taxon>
        <taxon>Oceaniovalibus</taxon>
    </lineage>
</organism>
<protein>
    <recommendedName>
        <fullName evidence="4">HdeD protein</fullName>
    </recommendedName>
</protein>
<dbReference type="Proteomes" id="UP000006765">
    <property type="component" value="Unassembled WGS sequence"/>
</dbReference>
<feature type="transmembrane region" description="Helical" evidence="1">
    <location>
        <begin position="157"/>
        <end position="177"/>
    </location>
</feature>
<keyword evidence="1" id="KW-1133">Transmembrane helix</keyword>
<keyword evidence="1" id="KW-0812">Transmembrane</keyword>
<dbReference type="PANTHER" id="PTHR34989">
    <property type="entry name" value="PROTEIN HDED"/>
    <property type="match status" value="1"/>
</dbReference>
<evidence type="ECO:0000313" key="2">
    <source>
        <dbReference type="EMBL" id="EKE45310.1"/>
    </source>
</evidence>
<dbReference type="InterPro" id="IPR005325">
    <property type="entry name" value="DUF308_memb"/>
</dbReference>
<feature type="transmembrane region" description="Helical" evidence="1">
    <location>
        <begin position="99"/>
        <end position="120"/>
    </location>
</feature>
<evidence type="ECO:0008006" key="4">
    <source>
        <dbReference type="Google" id="ProtNLM"/>
    </source>
</evidence>
<dbReference type="GO" id="GO:0005886">
    <property type="term" value="C:plasma membrane"/>
    <property type="evidence" value="ECO:0007669"/>
    <property type="project" value="TreeGrafter"/>
</dbReference>
<reference evidence="2 3" key="1">
    <citation type="journal article" date="2012" name="J. Bacteriol.">
        <title>Draft Genome Sequence of Oceaniovalibus guishaninsula JLT2003T.</title>
        <authorList>
            <person name="Tang K."/>
            <person name="Liu K."/>
            <person name="Jiao N."/>
        </authorList>
    </citation>
    <scope>NUCLEOTIDE SEQUENCE [LARGE SCALE GENOMIC DNA]</scope>
    <source>
        <strain evidence="2 3">JLT2003</strain>
    </source>
</reference>
<keyword evidence="1" id="KW-0472">Membrane</keyword>
<dbReference type="AlphaFoldDB" id="K2I8D2"/>
<dbReference type="InterPro" id="IPR052712">
    <property type="entry name" value="Acid_resist_chaperone_HdeD"/>
</dbReference>